<dbReference type="InterPro" id="IPR040026">
    <property type="entry name" value="FliD"/>
</dbReference>
<feature type="domain" description="Flagellar hook-associated protein 2 C-terminal" evidence="7">
    <location>
        <begin position="222"/>
        <end position="446"/>
    </location>
</feature>
<accession>A0A0B3BXJ9</accession>
<dbReference type="InterPro" id="IPR010810">
    <property type="entry name" value="Flagellin_hook_IN_motif"/>
</dbReference>
<dbReference type="InterPro" id="IPR010809">
    <property type="entry name" value="FliD_C"/>
</dbReference>
<comment type="function">
    <text evidence="5">Required for morphogenesis and for the elongation of the flagellar filament by facilitating polymerization of the flagellin monomers at the tip of growing filament. Forms a capping structure, which prevents flagellin subunits (transported through the central channel of the flagellum) from leaking out without polymerization at the distal end.</text>
</comment>
<dbReference type="Proteomes" id="UP000030980">
    <property type="component" value="Unassembled WGS sequence"/>
</dbReference>
<keyword evidence="5" id="KW-0964">Secreted</keyword>
<evidence type="ECO:0000256" key="4">
    <source>
        <dbReference type="ARBA" id="ARBA00023143"/>
    </source>
</evidence>
<name>A0A0B3BXJ9_9PSED</name>
<gene>
    <name evidence="8" type="ORF">PT85_04920</name>
</gene>
<comment type="subcellular location">
    <subcellularLocation>
        <location evidence="5">Secreted</location>
    </subcellularLocation>
    <subcellularLocation>
        <location evidence="5">Bacterial flagellum</location>
    </subcellularLocation>
</comment>
<dbReference type="AlphaFoldDB" id="A0A0B3BXJ9"/>
<protein>
    <recommendedName>
        <fullName evidence="5">Flagellar hook-associated protein 2</fullName>
        <shortName evidence="5">HAP2</shortName>
    </recommendedName>
    <alternativeName>
        <fullName evidence="5">Flagellar cap protein</fullName>
    </alternativeName>
</protein>
<dbReference type="RefSeq" id="WP_039606094.1">
    <property type="nucleotide sequence ID" value="NZ_FMUP01000013.1"/>
</dbReference>
<dbReference type="OrthoDB" id="9810816at2"/>
<keyword evidence="3" id="KW-0175">Coiled coil</keyword>
<evidence type="ECO:0000259" key="6">
    <source>
        <dbReference type="Pfam" id="PF02465"/>
    </source>
</evidence>
<keyword evidence="4 5" id="KW-0975">Bacterial flagellum</keyword>
<keyword evidence="8" id="KW-0969">Cilium</keyword>
<dbReference type="EMBL" id="JTAK01000002">
    <property type="protein sequence ID" value="KHO65419.1"/>
    <property type="molecule type" value="Genomic_DNA"/>
</dbReference>
<evidence type="ECO:0000313" key="8">
    <source>
        <dbReference type="EMBL" id="KHO65419.1"/>
    </source>
</evidence>
<proteinExistence type="inferred from homology"/>
<dbReference type="PANTHER" id="PTHR30288">
    <property type="entry name" value="FLAGELLAR CAP/ASSEMBLY PROTEIN FLID"/>
    <property type="match status" value="1"/>
</dbReference>
<organism evidence="8 9">
    <name type="scientific">Pseudomonas flexibilis</name>
    <dbReference type="NCBI Taxonomy" id="706570"/>
    <lineage>
        <taxon>Bacteria</taxon>
        <taxon>Pseudomonadati</taxon>
        <taxon>Pseudomonadota</taxon>
        <taxon>Gammaproteobacteria</taxon>
        <taxon>Pseudomonadales</taxon>
        <taxon>Pseudomonadaceae</taxon>
        <taxon>Pseudomonas</taxon>
    </lineage>
</organism>
<dbReference type="Pfam" id="PF02465">
    <property type="entry name" value="FliD_N"/>
    <property type="match status" value="1"/>
</dbReference>
<dbReference type="Pfam" id="PF07196">
    <property type="entry name" value="Flagellin_IN"/>
    <property type="match status" value="1"/>
</dbReference>
<evidence type="ECO:0000256" key="1">
    <source>
        <dbReference type="ARBA" id="ARBA00009764"/>
    </source>
</evidence>
<evidence type="ECO:0000256" key="3">
    <source>
        <dbReference type="ARBA" id="ARBA00023054"/>
    </source>
</evidence>
<comment type="caution">
    <text evidence="8">The sequence shown here is derived from an EMBL/GenBank/DDBJ whole genome shotgun (WGS) entry which is preliminary data.</text>
</comment>
<dbReference type="GO" id="GO:0071973">
    <property type="term" value="P:bacterial-type flagellum-dependent cell motility"/>
    <property type="evidence" value="ECO:0007669"/>
    <property type="project" value="TreeGrafter"/>
</dbReference>
<evidence type="ECO:0000256" key="2">
    <source>
        <dbReference type="ARBA" id="ARBA00011255"/>
    </source>
</evidence>
<dbReference type="GO" id="GO:0009421">
    <property type="term" value="C:bacterial-type flagellum filament cap"/>
    <property type="evidence" value="ECO:0007669"/>
    <property type="project" value="InterPro"/>
</dbReference>
<dbReference type="GO" id="GO:0005576">
    <property type="term" value="C:extracellular region"/>
    <property type="evidence" value="ECO:0007669"/>
    <property type="project" value="UniProtKB-SubCell"/>
</dbReference>
<comment type="subunit">
    <text evidence="2 5">Homopentamer.</text>
</comment>
<dbReference type="GO" id="GO:0007155">
    <property type="term" value="P:cell adhesion"/>
    <property type="evidence" value="ECO:0007669"/>
    <property type="project" value="InterPro"/>
</dbReference>
<dbReference type="PANTHER" id="PTHR30288:SF0">
    <property type="entry name" value="FLAGELLAR HOOK-ASSOCIATED PROTEIN 2"/>
    <property type="match status" value="1"/>
</dbReference>
<keyword evidence="8" id="KW-0966">Cell projection</keyword>
<comment type="similarity">
    <text evidence="1 5">Belongs to the FliD family.</text>
</comment>
<dbReference type="InterPro" id="IPR003481">
    <property type="entry name" value="FliD_N"/>
</dbReference>
<dbReference type="STRING" id="706570.PT85_04920"/>
<keyword evidence="8" id="KW-0282">Flagellum</keyword>
<evidence type="ECO:0000256" key="5">
    <source>
        <dbReference type="RuleBase" id="RU362066"/>
    </source>
</evidence>
<evidence type="ECO:0000313" key="9">
    <source>
        <dbReference type="Proteomes" id="UP000030980"/>
    </source>
</evidence>
<keyword evidence="9" id="KW-1185">Reference proteome</keyword>
<evidence type="ECO:0000259" key="7">
    <source>
        <dbReference type="Pfam" id="PF07195"/>
    </source>
</evidence>
<reference evidence="8 9" key="1">
    <citation type="submission" date="2014-11" db="EMBL/GenBank/DDBJ databases">
        <title>Genome sequence of Pseudomonas tuomuerensis JCM 14085.</title>
        <authorList>
            <person name="Shin S.-K."/>
            <person name="Yi H."/>
        </authorList>
    </citation>
    <scope>NUCLEOTIDE SEQUENCE [LARGE SCALE GENOMIC DNA]</scope>
    <source>
        <strain evidence="8 9">JCM 14085</strain>
    </source>
</reference>
<feature type="domain" description="Flagellar hook-associated protein 2 N-terminal" evidence="6">
    <location>
        <begin position="11"/>
        <end position="108"/>
    </location>
</feature>
<dbReference type="Pfam" id="PF07195">
    <property type="entry name" value="FliD_C"/>
    <property type="match status" value="1"/>
</dbReference>
<sequence length="465" mass="47326">MAVSTITGLGSGLNINDLVKALANAEKAPKQTQIDLQKARTDTQLSAVGMLKSAVETFEAALAGLKSSATAFDGYKASSSKTDVAKVSMGAGAVAGSYKLEVTQLATASKVASATQASTTYATGGKLTVSVGSNDYSVSIDDGASLTDVRNAINDQLSGAGISANIISDGNGGSRLVLASETTGAGTDISVVGENDLSALNIVGTDALDGAVPGSAGYITPAADATFKIDGLEMSSKTNTVTNLSGLSIKLEEAGTTTLSVAANADGIAGSVESFVMAYNTLLTVTNGLTKVTQTTDANGNATTQAGALVADSTLRSMMSQLRSALSNPVEGAGELKVLAQLGVKTNRDGTLALDKDQLKKTVASNPEGIKAFFTGEKGLFNRIGDITSVYAGKDGLLASREKSLTDAKDALATDQTKLDLRIETLTTSLFKKFNAMDSLVARLNATSQSVLATLNALNKKGSDD</sequence>
<dbReference type="GO" id="GO:0009424">
    <property type="term" value="C:bacterial-type flagellum hook"/>
    <property type="evidence" value="ECO:0007669"/>
    <property type="project" value="UniProtKB-UniRule"/>
</dbReference>